<protein>
    <submittedName>
        <fullName evidence="2">Uncharacterized protein</fullName>
    </submittedName>
</protein>
<evidence type="ECO:0000313" key="3">
    <source>
        <dbReference type="Proteomes" id="UP001152622"/>
    </source>
</evidence>
<dbReference type="Proteomes" id="UP001152622">
    <property type="component" value="Chromosome 3"/>
</dbReference>
<sequence>MTRAAKGDDRDRNRPGRDHRRGTWNVQKRNGSKTASTIEPGLSVETRLCLQRRPVFQSRADLNADGHVIYDGDRSLGSAGDPVAVTPRTRGTRNPCSDHAWLRRQGQAGDSGDPAVTPK</sequence>
<feature type="compositionally biased region" description="Basic and acidic residues" evidence="1">
    <location>
        <begin position="1"/>
        <end position="16"/>
    </location>
</feature>
<accession>A0A9Q1FV31</accession>
<evidence type="ECO:0000256" key="1">
    <source>
        <dbReference type="SAM" id="MobiDB-lite"/>
    </source>
</evidence>
<dbReference type="AlphaFoldDB" id="A0A9Q1FV31"/>
<evidence type="ECO:0000313" key="2">
    <source>
        <dbReference type="EMBL" id="KAJ8368157.1"/>
    </source>
</evidence>
<proteinExistence type="predicted"/>
<comment type="caution">
    <text evidence="2">The sequence shown here is derived from an EMBL/GenBank/DDBJ whole genome shotgun (WGS) entry which is preliminary data.</text>
</comment>
<reference evidence="2" key="1">
    <citation type="journal article" date="2023" name="Science">
        <title>Genome structures resolve the early diversification of teleost fishes.</title>
        <authorList>
            <person name="Parey E."/>
            <person name="Louis A."/>
            <person name="Montfort J."/>
            <person name="Bouchez O."/>
            <person name="Roques C."/>
            <person name="Iampietro C."/>
            <person name="Lluch J."/>
            <person name="Castinel A."/>
            <person name="Donnadieu C."/>
            <person name="Desvignes T."/>
            <person name="Floi Bucao C."/>
            <person name="Jouanno E."/>
            <person name="Wen M."/>
            <person name="Mejri S."/>
            <person name="Dirks R."/>
            <person name="Jansen H."/>
            <person name="Henkel C."/>
            <person name="Chen W.J."/>
            <person name="Zahm M."/>
            <person name="Cabau C."/>
            <person name="Klopp C."/>
            <person name="Thompson A.W."/>
            <person name="Robinson-Rechavi M."/>
            <person name="Braasch I."/>
            <person name="Lecointre G."/>
            <person name="Bobe J."/>
            <person name="Postlethwait J.H."/>
            <person name="Berthelot C."/>
            <person name="Roest Crollius H."/>
            <person name="Guiguen Y."/>
        </authorList>
    </citation>
    <scope>NUCLEOTIDE SEQUENCE</scope>
    <source>
        <strain evidence="2">WJC10195</strain>
    </source>
</reference>
<feature type="compositionally biased region" description="Polar residues" evidence="1">
    <location>
        <begin position="24"/>
        <end position="36"/>
    </location>
</feature>
<feature type="region of interest" description="Disordered" evidence="1">
    <location>
        <begin position="73"/>
        <end position="119"/>
    </location>
</feature>
<dbReference type="EMBL" id="JAINUF010000003">
    <property type="protein sequence ID" value="KAJ8368157.1"/>
    <property type="molecule type" value="Genomic_DNA"/>
</dbReference>
<gene>
    <name evidence="2" type="ORF">SKAU_G00081850</name>
</gene>
<keyword evidence="3" id="KW-1185">Reference proteome</keyword>
<feature type="region of interest" description="Disordered" evidence="1">
    <location>
        <begin position="1"/>
        <end position="36"/>
    </location>
</feature>
<organism evidence="2 3">
    <name type="scientific">Synaphobranchus kaupii</name>
    <name type="common">Kaup's arrowtooth eel</name>
    <dbReference type="NCBI Taxonomy" id="118154"/>
    <lineage>
        <taxon>Eukaryota</taxon>
        <taxon>Metazoa</taxon>
        <taxon>Chordata</taxon>
        <taxon>Craniata</taxon>
        <taxon>Vertebrata</taxon>
        <taxon>Euteleostomi</taxon>
        <taxon>Actinopterygii</taxon>
        <taxon>Neopterygii</taxon>
        <taxon>Teleostei</taxon>
        <taxon>Anguilliformes</taxon>
        <taxon>Synaphobranchidae</taxon>
        <taxon>Synaphobranchus</taxon>
    </lineage>
</organism>
<name>A0A9Q1FV31_SYNKA</name>